<reference evidence="5" key="2">
    <citation type="submission" date="2020-09" db="EMBL/GenBank/DDBJ databases">
        <authorList>
            <person name="Sun Q."/>
            <person name="Zhou Y."/>
        </authorList>
    </citation>
    <scope>NUCLEOTIDE SEQUENCE</scope>
    <source>
        <strain evidence="5">CGMCC 1.14988</strain>
    </source>
</reference>
<evidence type="ECO:0000256" key="3">
    <source>
        <dbReference type="ARBA" id="ARBA00023235"/>
    </source>
</evidence>
<dbReference type="GO" id="GO:0006096">
    <property type="term" value="P:glycolytic process"/>
    <property type="evidence" value="ECO:0007669"/>
    <property type="project" value="UniProtKB-UniPathway"/>
</dbReference>
<keyword evidence="3 4" id="KW-0413">Isomerase</keyword>
<dbReference type="OrthoDB" id="140919at2"/>
<name>A0A8J3AA93_9ACTN</name>
<sequence>MTLGPLTDAVADATRQALEVVPRMWDRDHTVWRDDPTEIEDRLGWLDAPERADEVRGELERLVADVVADGITDVLLVGMGGSSLYPEVLATTYGAAAGHPRLRVLDSVDPAAVIAAEEELPWQATLLVPASKSGGTVEMACHLARFRERLVDVHTAAGAGRHILPITDPGSALEREASERGYRAVVHGQPDVGGRFSALTPFGLLPAALLGVDLDAHLAPAREQLAAARSQDPSVNSPAVLGATIAAAHRAGRDKLVLVLPDEVATFGLWVEQLVAESTGKQGVGVLPVLDADLADADRWGDDRLVVVLGASPAAEAVARAGHPVVQLPWSGPEQLAGEVVRWEVATAVAGALLGINPFDQPDVQSAKTATDRVLSSGEDLPPTGNADEVLADVAAGDYVALLGFVTPGGDDEQALHAAATRLRSRLGVPVTVGIGPRYLHSTGQLHKGGPNTGRFLVVVGEDARDADVPGRDHSFGRLKRAQAAGDLAALRAAGRRAVHLRPEALREL</sequence>
<keyword evidence="6" id="KW-1185">Reference proteome</keyword>
<proteinExistence type="inferred from homology"/>
<accession>A0A8J3AA93</accession>
<dbReference type="Proteomes" id="UP000650511">
    <property type="component" value="Unassembled WGS sequence"/>
</dbReference>
<comment type="caution">
    <text evidence="5">The sequence shown here is derived from an EMBL/GenBank/DDBJ whole genome shotgun (WGS) entry which is preliminary data.</text>
</comment>
<keyword evidence="1 4" id="KW-0312">Gluconeogenesis</keyword>
<dbReference type="GO" id="GO:0048029">
    <property type="term" value="F:monosaccharide binding"/>
    <property type="evidence" value="ECO:0007669"/>
    <property type="project" value="TreeGrafter"/>
</dbReference>
<dbReference type="PRINTS" id="PR00662">
    <property type="entry name" value="G6PISOMERASE"/>
</dbReference>
<evidence type="ECO:0000313" key="5">
    <source>
        <dbReference type="EMBL" id="GGI08370.1"/>
    </source>
</evidence>
<dbReference type="EC" id="5.3.1.9" evidence="4"/>
<dbReference type="EMBL" id="BMHA01000011">
    <property type="protein sequence ID" value="GGI08370.1"/>
    <property type="molecule type" value="Genomic_DNA"/>
</dbReference>
<dbReference type="GO" id="GO:0006094">
    <property type="term" value="P:gluconeogenesis"/>
    <property type="evidence" value="ECO:0007669"/>
    <property type="project" value="UniProtKB-KW"/>
</dbReference>
<evidence type="ECO:0000313" key="6">
    <source>
        <dbReference type="Proteomes" id="UP000650511"/>
    </source>
</evidence>
<dbReference type="Gene3D" id="3.40.50.10490">
    <property type="entry name" value="Glucose-6-phosphate isomerase like protein, domain 1"/>
    <property type="match status" value="2"/>
</dbReference>
<evidence type="ECO:0000256" key="2">
    <source>
        <dbReference type="ARBA" id="ARBA00023152"/>
    </source>
</evidence>
<reference evidence="5" key="1">
    <citation type="journal article" date="2014" name="Int. J. Syst. Evol. Microbiol.">
        <title>Complete genome sequence of Corynebacterium casei LMG S-19264T (=DSM 44701T), isolated from a smear-ripened cheese.</title>
        <authorList>
            <consortium name="US DOE Joint Genome Institute (JGI-PGF)"/>
            <person name="Walter F."/>
            <person name="Albersmeier A."/>
            <person name="Kalinowski J."/>
            <person name="Ruckert C."/>
        </authorList>
    </citation>
    <scope>NUCLEOTIDE SEQUENCE</scope>
    <source>
        <strain evidence="5">CGMCC 1.14988</strain>
    </source>
</reference>
<comment type="catalytic activity">
    <reaction evidence="4">
        <text>alpha-D-glucose 6-phosphate = beta-D-fructose 6-phosphate</text>
        <dbReference type="Rhea" id="RHEA:11816"/>
        <dbReference type="ChEBI" id="CHEBI:57634"/>
        <dbReference type="ChEBI" id="CHEBI:58225"/>
        <dbReference type="EC" id="5.3.1.9"/>
    </reaction>
</comment>
<dbReference type="InterPro" id="IPR046348">
    <property type="entry name" value="SIS_dom_sf"/>
</dbReference>
<dbReference type="GO" id="GO:0051156">
    <property type="term" value="P:glucose 6-phosphate metabolic process"/>
    <property type="evidence" value="ECO:0007669"/>
    <property type="project" value="TreeGrafter"/>
</dbReference>
<dbReference type="GO" id="GO:0004347">
    <property type="term" value="F:glucose-6-phosphate isomerase activity"/>
    <property type="evidence" value="ECO:0007669"/>
    <property type="project" value="UniProtKB-EC"/>
</dbReference>
<keyword evidence="2 4" id="KW-0324">Glycolysis</keyword>
<dbReference type="SUPFAM" id="SSF53697">
    <property type="entry name" value="SIS domain"/>
    <property type="match status" value="1"/>
</dbReference>
<evidence type="ECO:0000256" key="1">
    <source>
        <dbReference type="ARBA" id="ARBA00022432"/>
    </source>
</evidence>
<evidence type="ECO:0000256" key="4">
    <source>
        <dbReference type="RuleBase" id="RU000612"/>
    </source>
</evidence>
<dbReference type="PANTHER" id="PTHR11469:SF1">
    <property type="entry name" value="GLUCOSE-6-PHOSPHATE ISOMERASE"/>
    <property type="match status" value="1"/>
</dbReference>
<dbReference type="PANTHER" id="PTHR11469">
    <property type="entry name" value="GLUCOSE-6-PHOSPHATE ISOMERASE"/>
    <property type="match status" value="1"/>
</dbReference>
<comment type="similarity">
    <text evidence="4">Belongs to the GPI family.</text>
</comment>
<dbReference type="RefSeq" id="WP_130650126.1">
    <property type="nucleotide sequence ID" value="NZ_BMHA01000011.1"/>
</dbReference>
<dbReference type="InterPro" id="IPR001672">
    <property type="entry name" value="G6P_Isomerase"/>
</dbReference>
<dbReference type="UniPathway" id="UPA00109">
    <property type="reaction ID" value="UER00181"/>
</dbReference>
<dbReference type="PROSITE" id="PS51463">
    <property type="entry name" value="P_GLUCOSE_ISOMERASE_3"/>
    <property type="match status" value="1"/>
</dbReference>
<dbReference type="Pfam" id="PF00342">
    <property type="entry name" value="PGI"/>
    <property type="match status" value="1"/>
</dbReference>
<dbReference type="GO" id="GO:0097367">
    <property type="term" value="F:carbohydrate derivative binding"/>
    <property type="evidence" value="ECO:0007669"/>
    <property type="project" value="InterPro"/>
</dbReference>
<comment type="pathway">
    <text evidence="4">Carbohydrate degradation; glycolysis; D-glyceraldehyde 3-phosphate and glycerone phosphate from D-glucose: step 2/4.</text>
</comment>
<protein>
    <recommendedName>
        <fullName evidence="4">Glucose-6-phosphate isomerase</fullName>
        <ecNumber evidence="4">5.3.1.9</ecNumber>
    </recommendedName>
</protein>
<organism evidence="5 6">
    <name type="scientific">Egicoccus halophilus</name>
    <dbReference type="NCBI Taxonomy" id="1670830"/>
    <lineage>
        <taxon>Bacteria</taxon>
        <taxon>Bacillati</taxon>
        <taxon>Actinomycetota</taxon>
        <taxon>Nitriliruptoria</taxon>
        <taxon>Egicoccales</taxon>
        <taxon>Egicoccaceae</taxon>
        <taxon>Egicoccus</taxon>
    </lineage>
</organism>
<dbReference type="GO" id="GO:0005829">
    <property type="term" value="C:cytosol"/>
    <property type="evidence" value="ECO:0007669"/>
    <property type="project" value="TreeGrafter"/>
</dbReference>
<gene>
    <name evidence="5" type="ORF">GCM10011354_28750</name>
</gene>
<dbReference type="AlphaFoldDB" id="A0A8J3AA93"/>